<dbReference type="PANTHER" id="PTHR43656:SF2">
    <property type="entry name" value="BINDING OXIDOREDUCTASE, PUTATIVE (AFU_ORTHOLOGUE AFUA_2G08260)-RELATED"/>
    <property type="match status" value="1"/>
</dbReference>
<evidence type="ECO:0000313" key="5">
    <source>
        <dbReference type="Proteomes" id="UP000004483"/>
    </source>
</evidence>
<dbReference type="InterPro" id="IPR001155">
    <property type="entry name" value="OxRdtase_FMN_N"/>
</dbReference>
<dbReference type="Gene3D" id="3.20.20.70">
    <property type="entry name" value="Aldolase class I"/>
    <property type="match status" value="1"/>
</dbReference>
<dbReference type="GO" id="GO:0016491">
    <property type="term" value="F:oxidoreductase activity"/>
    <property type="evidence" value="ECO:0007669"/>
    <property type="project" value="UniProtKB-KW"/>
</dbReference>
<dbReference type="STRING" id="1423814.HMPREF0549_0531"/>
<dbReference type="eggNOG" id="COG1902">
    <property type="taxonomic scope" value="Bacteria"/>
</dbReference>
<dbReference type="Proteomes" id="UP000004483">
    <property type="component" value="Unassembled WGS sequence"/>
</dbReference>
<sequence length="411" mass="45941">MNGGTIMKQLTDHITFRHGATINNRLVQAPMLTNSGDNEAVSQDTLDYYGARSQSAGMVIVEYTSVRKNGGPSRSWADNREQLAIYDDRFKPGMTKVAKALKKDGNKAILQLVHSGREANYAPKLGRTVEVPSQMDFPWIDYPLHELTSEEVEQVVKDFGAATKRAIDCGFDGVEIHGANHYLIQQFFSAFSNHRTDKWGGSLEKRMNFPLAVVKEVMDVVKQYAPKDFIVGYRISPEEIHQTVGYTWHESTQLIKVITDNYDLDYIHLSLPQYNAKPQDSSSTFAELFQPAIGSEAKEIIVGNVMSEADAQDALKLTDLVAMARAMLIDPAIGLKIEEGRGDEIIRKISPEQVKRSHLTPGLINLFSDPQMEPHLPGRETIYSLHQTGSLNKDVLKNGTSSSFNLDHFKK</sequence>
<dbReference type="PATRIC" id="fig|1423814.6.peg.1248"/>
<keyword evidence="1" id="KW-0285">Flavoprotein</keyword>
<dbReference type="AlphaFoldDB" id="C2ESU5"/>
<protein>
    <submittedName>
        <fullName evidence="4">Oxidoreductase, FAD/FMN-binding protein</fullName>
    </submittedName>
</protein>
<accession>C2ESU5</accession>
<evidence type="ECO:0000259" key="3">
    <source>
        <dbReference type="Pfam" id="PF00724"/>
    </source>
</evidence>
<comment type="caution">
    <text evidence="4">The sequence shown here is derived from an EMBL/GenBank/DDBJ whole genome shotgun (WGS) entry which is preliminary data.</text>
</comment>
<dbReference type="HOGENOM" id="CLU_012153_2_3_9"/>
<feature type="domain" description="NADH:flavin oxidoreductase/NADH oxidase N-terminal" evidence="3">
    <location>
        <begin position="15"/>
        <end position="343"/>
    </location>
</feature>
<reference evidence="4 5" key="1">
    <citation type="submission" date="2009-01" db="EMBL/GenBank/DDBJ databases">
        <authorList>
            <person name="Qin X."/>
            <person name="Bachman B."/>
            <person name="Battles P."/>
            <person name="Bell A."/>
            <person name="Bess C."/>
            <person name="Bickham C."/>
            <person name="Chaboub L."/>
            <person name="Chen D."/>
            <person name="Coyle M."/>
            <person name="Deiros D.R."/>
            <person name="Dinh H."/>
            <person name="Forbes L."/>
            <person name="Fowler G."/>
            <person name="Francisco L."/>
            <person name="Fu Q."/>
            <person name="Gubbala S."/>
            <person name="Hale W."/>
            <person name="Han Y."/>
            <person name="Hemphill L."/>
            <person name="Highlander S.K."/>
            <person name="Hirani K."/>
            <person name="Hogues M."/>
            <person name="Jackson L."/>
            <person name="Jakkamsetti A."/>
            <person name="Javaid M."/>
            <person name="Jiang H."/>
            <person name="Korchina V."/>
            <person name="Kovar C."/>
            <person name="Lara F."/>
            <person name="Lee S."/>
            <person name="Mata R."/>
            <person name="Mathew T."/>
            <person name="Moen C."/>
            <person name="Morales K."/>
            <person name="Munidasa M."/>
            <person name="Nazareth L."/>
            <person name="Ngo R."/>
            <person name="Nguyen L."/>
            <person name="Okwuonu G."/>
            <person name="Ongeri F."/>
            <person name="Patil S."/>
            <person name="Petrosino J."/>
            <person name="Pham C."/>
            <person name="Pham P."/>
            <person name="Pu L.-L."/>
            <person name="Puazo M."/>
            <person name="Raj R."/>
            <person name="Reid J."/>
            <person name="Rouhana J."/>
            <person name="Saada N."/>
            <person name="Shang Y."/>
            <person name="Simmons D."/>
            <person name="Thornton R."/>
            <person name="Warren J."/>
            <person name="Weissenberger G."/>
            <person name="Zhang J."/>
            <person name="Zhang L."/>
            <person name="Zhou C."/>
            <person name="Zhu D."/>
            <person name="Muzny D."/>
            <person name="Worley K."/>
            <person name="Gibbs R."/>
        </authorList>
    </citation>
    <scope>NUCLEOTIDE SEQUENCE [LARGE SCALE GENOMIC DNA]</scope>
    <source>
        <strain evidence="4 5">ATCC 49540</strain>
    </source>
</reference>
<evidence type="ECO:0000256" key="2">
    <source>
        <dbReference type="ARBA" id="ARBA00023002"/>
    </source>
</evidence>
<gene>
    <name evidence="4" type="ORF">HMPREF0549_0531</name>
</gene>
<dbReference type="SUPFAM" id="SSF51395">
    <property type="entry name" value="FMN-linked oxidoreductases"/>
    <property type="match status" value="1"/>
</dbReference>
<dbReference type="InterPro" id="IPR051799">
    <property type="entry name" value="NADH_flavin_oxidoreductase"/>
</dbReference>
<name>C2ESU5_9LACO</name>
<dbReference type="Pfam" id="PF00724">
    <property type="entry name" value="Oxidored_FMN"/>
    <property type="match status" value="1"/>
</dbReference>
<dbReference type="GO" id="GO:0010181">
    <property type="term" value="F:FMN binding"/>
    <property type="evidence" value="ECO:0007669"/>
    <property type="project" value="InterPro"/>
</dbReference>
<evidence type="ECO:0000256" key="1">
    <source>
        <dbReference type="ARBA" id="ARBA00022630"/>
    </source>
</evidence>
<dbReference type="InterPro" id="IPR013785">
    <property type="entry name" value="Aldolase_TIM"/>
</dbReference>
<organism evidence="4 5">
    <name type="scientific">Limosilactobacillus vaginalis DSM 5837 = ATCC 49540</name>
    <dbReference type="NCBI Taxonomy" id="1423814"/>
    <lineage>
        <taxon>Bacteria</taxon>
        <taxon>Bacillati</taxon>
        <taxon>Bacillota</taxon>
        <taxon>Bacilli</taxon>
        <taxon>Lactobacillales</taxon>
        <taxon>Lactobacillaceae</taxon>
        <taxon>Limosilactobacillus</taxon>
    </lineage>
</organism>
<dbReference type="EMBL" id="ACGV01000033">
    <property type="protein sequence ID" value="EEJ41071.1"/>
    <property type="molecule type" value="Genomic_DNA"/>
</dbReference>
<evidence type="ECO:0000313" key="4">
    <source>
        <dbReference type="EMBL" id="EEJ41071.1"/>
    </source>
</evidence>
<dbReference type="PANTHER" id="PTHR43656">
    <property type="entry name" value="BINDING OXIDOREDUCTASE, PUTATIVE (AFU_ORTHOLOGUE AFUA_2G08260)-RELATED"/>
    <property type="match status" value="1"/>
</dbReference>
<proteinExistence type="predicted"/>
<keyword evidence="2" id="KW-0560">Oxidoreductase</keyword>